<protein>
    <submittedName>
        <fullName evidence="2 3">Uncharacterized protein</fullName>
    </submittedName>
</protein>
<feature type="region of interest" description="Disordered" evidence="1">
    <location>
        <begin position="1"/>
        <end position="37"/>
    </location>
</feature>
<name>W5JPW6_ANODA</name>
<dbReference type="EnsemblMetazoa" id="ADAC002892-RA">
    <property type="protein sequence ID" value="ADAC002892-PA"/>
    <property type="gene ID" value="ADAC002892"/>
</dbReference>
<evidence type="ECO:0000313" key="3">
    <source>
        <dbReference type="EnsemblMetazoa" id="ADAC002892-PA"/>
    </source>
</evidence>
<dbReference type="VEuPathDB" id="VectorBase:ADAC002892"/>
<reference evidence="2 4" key="1">
    <citation type="journal article" date="2010" name="BMC Genomics">
        <title>Combination of measures distinguishes pre-miRNAs from other stem-loops in the genome of the newly sequenced Anopheles darlingi.</title>
        <authorList>
            <person name="Mendes N.D."/>
            <person name="Freitas A.T."/>
            <person name="Vasconcelos A.T."/>
            <person name="Sagot M.F."/>
        </authorList>
    </citation>
    <scope>NUCLEOTIDE SEQUENCE</scope>
</reference>
<reference evidence="3" key="4">
    <citation type="submission" date="2015-06" db="UniProtKB">
        <authorList>
            <consortium name="EnsemblMetazoa"/>
        </authorList>
    </citation>
    <scope>IDENTIFICATION</scope>
</reference>
<keyword evidence="4" id="KW-1185">Reference proteome</keyword>
<dbReference type="HOGENOM" id="CLU_2544451_0_0_1"/>
<proteinExistence type="predicted"/>
<reference evidence="2" key="3">
    <citation type="journal article" date="2013" name="Nucleic Acids Res.">
        <title>The genome of Anopheles darlingi, the main neotropical malaria vector.</title>
        <authorList>
            <person name="Marinotti O."/>
            <person name="Cerqueira G.C."/>
            <person name="de Almeida L.G."/>
            <person name="Ferro M.I."/>
            <person name="Loreto E.L."/>
            <person name="Zaha A."/>
            <person name="Teixeira S.M."/>
            <person name="Wespiser A.R."/>
            <person name="Almeida E Silva A."/>
            <person name="Schlindwein A.D."/>
            <person name="Pacheco A.C."/>
            <person name="Silva A.L."/>
            <person name="Graveley B.R."/>
            <person name="Walenz B.P."/>
            <person name="Lima Bde A."/>
            <person name="Ribeiro C.A."/>
            <person name="Nunes-Silva C.G."/>
            <person name="de Carvalho C.R."/>
            <person name="Soares C.M."/>
            <person name="de Menezes C.B."/>
            <person name="Matiolli C."/>
            <person name="Caffrey D."/>
            <person name="Araujo D.A."/>
            <person name="de Oliveira D.M."/>
            <person name="Golenbock D."/>
            <person name="Grisard E.C."/>
            <person name="Fantinatti-Garboggini F."/>
            <person name="de Carvalho F.M."/>
            <person name="Barcellos F.G."/>
            <person name="Prosdocimi F."/>
            <person name="May G."/>
            <person name="Azevedo Junior G.M."/>
            <person name="Guimaraes G.M."/>
            <person name="Goldman G.H."/>
            <person name="Padilha I.Q."/>
            <person name="Batista Jda S."/>
            <person name="Ferro J.A."/>
            <person name="Ribeiro J.M."/>
            <person name="Fietto J.L."/>
            <person name="Dabbas K.M."/>
            <person name="Cerdeira L."/>
            <person name="Agnez-Lima L.F."/>
            <person name="Brocchi M."/>
            <person name="de Carvalho M.O."/>
            <person name="Teixeira Mde M."/>
            <person name="Diniz Maia Mde M."/>
            <person name="Goldman M.H."/>
            <person name="Cruz Schneider M.P."/>
            <person name="Felipe M.S."/>
            <person name="Hungria M."/>
            <person name="Nicolas M.F."/>
            <person name="Pereira M."/>
            <person name="Montes M.A."/>
            <person name="Cantao M.E."/>
            <person name="Vincentz M."/>
            <person name="Rafael M.S."/>
            <person name="Silverman N."/>
            <person name="Stoco P.H."/>
            <person name="Souza R.C."/>
            <person name="Vicentini R."/>
            <person name="Gazzinelli R.T."/>
            <person name="Neves Rde O."/>
            <person name="Silva R."/>
            <person name="Astolfi-Filho S."/>
            <person name="Maciel T.E."/>
            <person name="Urmenyi T.P."/>
            <person name="Tadei W.P."/>
            <person name="Camargo E.P."/>
            <person name="de Vasconcelos A.T."/>
        </authorList>
    </citation>
    <scope>NUCLEOTIDE SEQUENCE</scope>
</reference>
<sequence>MRYRDEHNRTGAQKGLKEMKNDDYGGDRSIDGGSGRMPGSSGCLWVPGLVAGAAPGLAPRNQVKPTPGVGHEELGEILYAEHF</sequence>
<accession>W5JPW6</accession>
<feature type="compositionally biased region" description="Basic and acidic residues" evidence="1">
    <location>
        <begin position="1"/>
        <end position="30"/>
    </location>
</feature>
<evidence type="ECO:0000256" key="1">
    <source>
        <dbReference type="SAM" id="MobiDB-lite"/>
    </source>
</evidence>
<evidence type="ECO:0000313" key="2">
    <source>
        <dbReference type="EMBL" id="ETN65353.1"/>
    </source>
</evidence>
<dbReference type="AlphaFoldDB" id="W5JPW6"/>
<evidence type="ECO:0000313" key="4">
    <source>
        <dbReference type="Proteomes" id="UP000000673"/>
    </source>
</evidence>
<gene>
    <name evidence="2" type="ORF">AND_002892</name>
</gene>
<dbReference type="EMBL" id="ADMH02000676">
    <property type="protein sequence ID" value="ETN65353.1"/>
    <property type="molecule type" value="Genomic_DNA"/>
</dbReference>
<dbReference type="Proteomes" id="UP000000673">
    <property type="component" value="Unassembled WGS sequence"/>
</dbReference>
<reference evidence="2" key="2">
    <citation type="submission" date="2010-05" db="EMBL/GenBank/DDBJ databases">
        <authorList>
            <person name="Almeida L.G."/>
            <person name="Nicolas M.F."/>
            <person name="Souza R.C."/>
            <person name="Vasconcelos A.T.R."/>
        </authorList>
    </citation>
    <scope>NUCLEOTIDE SEQUENCE</scope>
</reference>
<organism evidence="2">
    <name type="scientific">Anopheles darlingi</name>
    <name type="common">Mosquito</name>
    <dbReference type="NCBI Taxonomy" id="43151"/>
    <lineage>
        <taxon>Eukaryota</taxon>
        <taxon>Metazoa</taxon>
        <taxon>Ecdysozoa</taxon>
        <taxon>Arthropoda</taxon>
        <taxon>Hexapoda</taxon>
        <taxon>Insecta</taxon>
        <taxon>Pterygota</taxon>
        <taxon>Neoptera</taxon>
        <taxon>Endopterygota</taxon>
        <taxon>Diptera</taxon>
        <taxon>Nematocera</taxon>
        <taxon>Culicoidea</taxon>
        <taxon>Culicidae</taxon>
        <taxon>Anophelinae</taxon>
        <taxon>Anopheles</taxon>
    </lineage>
</organism>